<gene>
    <name evidence="3" type="ORF">OPHB3_3104</name>
</gene>
<proteinExistence type="predicted"/>
<dbReference type="Pfam" id="PF01381">
    <property type="entry name" value="HTH_3"/>
    <property type="match status" value="1"/>
</dbReference>
<dbReference type="PANTHER" id="PTHR46797">
    <property type="entry name" value="HTH-TYPE TRANSCRIPTIONAL REGULATOR"/>
    <property type="match status" value="1"/>
</dbReference>
<keyword evidence="1" id="KW-0238">DNA-binding</keyword>
<protein>
    <submittedName>
        <fullName evidence="3">Transcriptional regulator</fullName>
    </submittedName>
</protein>
<dbReference type="CDD" id="cd00093">
    <property type="entry name" value="HTH_XRE"/>
    <property type="match status" value="1"/>
</dbReference>
<dbReference type="GO" id="GO:0003700">
    <property type="term" value="F:DNA-binding transcription factor activity"/>
    <property type="evidence" value="ECO:0007669"/>
    <property type="project" value="TreeGrafter"/>
</dbReference>
<dbReference type="AlphaFoldDB" id="A0A0U9HBD4"/>
<evidence type="ECO:0000313" key="4">
    <source>
        <dbReference type="Proteomes" id="UP000052946"/>
    </source>
</evidence>
<evidence type="ECO:0000256" key="1">
    <source>
        <dbReference type="ARBA" id="ARBA00023125"/>
    </source>
</evidence>
<dbReference type="InterPro" id="IPR050807">
    <property type="entry name" value="TransReg_Diox_bact_type"/>
</dbReference>
<dbReference type="PANTHER" id="PTHR46797:SF1">
    <property type="entry name" value="METHYLPHOSPHONATE SYNTHASE"/>
    <property type="match status" value="1"/>
</dbReference>
<reference evidence="4" key="1">
    <citation type="submission" date="2015-07" db="EMBL/GenBank/DDBJ databases">
        <title>Draft Genome Sequence of Oceanobacillus picturae Heshi-B3 that Was Isolated from Fermented Rice Bran with Aging Salted Mackerel, Which Was Named Heshiko as Traditional Fermented Seafood in Japan.</title>
        <authorList>
            <person name="Akuzawa S."/>
            <person name="Nakagawa J."/>
            <person name="Kanekatsu T."/>
            <person name="Kanesaki Y."/>
            <person name="Suzuki T."/>
        </authorList>
    </citation>
    <scope>NUCLEOTIDE SEQUENCE [LARGE SCALE GENOMIC DNA]</scope>
    <source>
        <strain evidence="4">Heshi-B3</strain>
    </source>
</reference>
<organism evidence="3 4">
    <name type="scientific">Oceanobacillus picturae</name>
    <dbReference type="NCBI Taxonomy" id="171693"/>
    <lineage>
        <taxon>Bacteria</taxon>
        <taxon>Bacillati</taxon>
        <taxon>Bacillota</taxon>
        <taxon>Bacilli</taxon>
        <taxon>Bacillales</taxon>
        <taxon>Bacillaceae</taxon>
        <taxon>Oceanobacillus</taxon>
    </lineage>
</organism>
<dbReference type="RefSeq" id="WP_058950897.1">
    <property type="nucleotide sequence ID" value="NZ_BBXV01000040.1"/>
</dbReference>
<dbReference type="Gene3D" id="1.10.260.40">
    <property type="entry name" value="lambda repressor-like DNA-binding domains"/>
    <property type="match status" value="1"/>
</dbReference>
<dbReference type="GO" id="GO:0003677">
    <property type="term" value="F:DNA binding"/>
    <property type="evidence" value="ECO:0007669"/>
    <property type="project" value="UniProtKB-KW"/>
</dbReference>
<comment type="caution">
    <text evidence="3">The sequence shown here is derived from an EMBL/GenBank/DDBJ whole genome shotgun (WGS) entry which is preliminary data.</text>
</comment>
<dbReference type="InterPro" id="IPR001387">
    <property type="entry name" value="Cro/C1-type_HTH"/>
</dbReference>
<evidence type="ECO:0000313" key="3">
    <source>
        <dbReference type="EMBL" id="GAQ19145.1"/>
    </source>
</evidence>
<dbReference type="SMART" id="SM00530">
    <property type="entry name" value="HTH_XRE"/>
    <property type="match status" value="1"/>
</dbReference>
<dbReference type="Proteomes" id="UP000052946">
    <property type="component" value="Unassembled WGS sequence"/>
</dbReference>
<name>A0A0U9HBD4_9BACI</name>
<dbReference type="EMBL" id="BBXV01000040">
    <property type="protein sequence ID" value="GAQ19145.1"/>
    <property type="molecule type" value="Genomic_DNA"/>
</dbReference>
<feature type="domain" description="HTH cro/C1-type" evidence="2">
    <location>
        <begin position="12"/>
        <end position="66"/>
    </location>
</feature>
<dbReference type="SUPFAM" id="SSF47413">
    <property type="entry name" value="lambda repressor-like DNA-binding domains"/>
    <property type="match status" value="1"/>
</dbReference>
<dbReference type="InterPro" id="IPR010982">
    <property type="entry name" value="Lambda_DNA-bd_dom_sf"/>
</dbReference>
<dbReference type="OrthoDB" id="5461347at2"/>
<dbReference type="PROSITE" id="PS50943">
    <property type="entry name" value="HTH_CROC1"/>
    <property type="match status" value="1"/>
</dbReference>
<sequence length="70" mass="7764">MKALPQEFGVNVRNRRGELGITQEELAGRASLDRRTIIDIEQGNTNATLLTIQMLASALEVKPKDLLETD</sequence>
<accession>A0A0U9HBD4</accession>
<evidence type="ECO:0000259" key="2">
    <source>
        <dbReference type="PROSITE" id="PS50943"/>
    </source>
</evidence>
<reference evidence="3 4" key="2">
    <citation type="journal article" date="2016" name="Genome Announc.">
        <title>Draft Genome Sequence of Oceanobacillus picturae Heshi-B3, Isolated from Fermented Rice Bran in a Traditional Japanese Seafood Dish.</title>
        <authorList>
            <person name="Akuzawa S."/>
            <person name="Nagaoka J."/>
            <person name="Kanekatsu M."/>
            <person name="Kanesaki Y."/>
            <person name="Suzuki T."/>
        </authorList>
    </citation>
    <scope>NUCLEOTIDE SEQUENCE [LARGE SCALE GENOMIC DNA]</scope>
    <source>
        <strain evidence="3 4">Heshi-B3</strain>
    </source>
</reference>
<dbReference type="GO" id="GO:0005829">
    <property type="term" value="C:cytosol"/>
    <property type="evidence" value="ECO:0007669"/>
    <property type="project" value="TreeGrafter"/>
</dbReference>